<name>A0AAE0ZBA3_9GAST</name>
<evidence type="ECO:0000313" key="1">
    <source>
        <dbReference type="EMBL" id="KAK3766222.1"/>
    </source>
</evidence>
<reference evidence="1" key="1">
    <citation type="journal article" date="2023" name="G3 (Bethesda)">
        <title>A reference genome for the long-term kleptoplast-retaining sea slug Elysia crispata morphotype clarki.</title>
        <authorList>
            <person name="Eastman K.E."/>
            <person name="Pendleton A.L."/>
            <person name="Shaikh M.A."/>
            <person name="Suttiyut T."/>
            <person name="Ogas R."/>
            <person name="Tomko P."/>
            <person name="Gavelis G."/>
            <person name="Widhalm J.R."/>
            <person name="Wisecaver J.H."/>
        </authorList>
    </citation>
    <scope>NUCLEOTIDE SEQUENCE</scope>
    <source>
        <strain evidence="1">ECLA1</strain>
    </source>
</reference>
<dbReference type="Proteomes" id="UP001283361">
    <property type="component" value="Unassembled WGS sequence"/>
</dbReference>
<dbReference type="EMBL" id="JAWDGP010004246">
    <property type="protein sequence ID" value="KAK3766222.1"/>
    <property type="molecule type" value="Genomic_DNA"/>
</dbReference>
<keyword evidence="2" id="KW-1185">Reference proteome</keyword>
<gene>
    <name evidence="1" type="ORF">RRG08_017663</name>
</gene>
<accession>A0AAE0ZBA3</accession>
<proteinExistence type="predicted"/>
<comment type="caution">
    <text evidence="1">The sequence shown here is derived from an EMBL/GenBank/DDBJ whole genome shotgun (WGS) entry which is preliminary data.</text>
</comment>
<protein>
    <submittedName>
        <fullName evidence="1">Uncharacterized protein</fullName>
    </submittedName>
</protein>
<evidence type="ECO:0000313" key="2">
    <source>
        <dbReference type="Proteomes" id="UP001283361"/>
    </source>
</evidence>
<organism evidence="1 2">
    <name type="scientific">Elysia crispata</name>
    <name type="common">lettuce slug</name>
    <dbReference type="NCBI Taxonomy" id="231223"/>
    <lineage>
        <taxon>Eukaryota</taxon>
        <taxon>Metazoa</taxon>
        <taxon>Spiralia</taxon>
        <taxon>Lophotrochozoa</taxon>
        <taxon>Mollusca</taxon>
        <taxon>Gastropoda</taxon>
        <taxon>Heterobranchia</taxon>
        <taxon>Euthyneura</taxon>
        <taxon>Panpulmonata</taxon>
        <taxon>Sacoglossa</taxon>
        <taxon>Placobranchoidea</taxon>
        <taxon>Plakobranchidae</taxon>
        <taxon>Elysia</taxon>
    </lineage>
</organism>
<sequence>MTSPVQLYRDRGILSGRRSQTDAGLTLHPKRVIFFFRPWSIDQASATSDTFRAAVCSPPTVVTGDSVRGCGAHPDCLRLLLPVSGVHCSNNNTVLVARIYKQTSVTSDGCRWQ</sequence>
<dbReference type="AlphaFoldDB" id="A0AAE0ZBA3"/>